<dbReference type="Proteomes" id="UP001178461">
    <property type="component" value="Chromosome 6"/>
</dbReference>
<name>A0AA35KFK5_9SAUR</name>
<sequence>MEPVATNTDLAFYLPANLISSPIPSIGRDAGLFAVGCGKGKESGRETWGFLPFPNHGQSEEGLSLEMCVTGHHSCWRAKFTCHLYVTLWIPGWRSSKMFYTLFRRSSLNVSI</sequence>
<organism evidence="1 2">
    <name type="scientific">Podarcis lilfordi</name>
    <name type="common">Lilford's wall lizard</name>
    <dbReference type="NCBI Taxonomy" id="74358"/>
    <lineage>
        <taxon>Eukaryota</taxon>
        <taxon>Metazoa</taxon>
        <taxon>Chordata</taxon>
        <taxon>Craniata</taxon>
        <taxon>Vertebrata</taxon>
        <taxon>Euteleostomi</taxon>
        <taxon>Lepidosauria</taxon>
        <taxon>Squamata</taxon>
        <taxon>Bifurcata</taxon>
        <taxon>Unidentata</taxon>
        <taxon>Episquamata</taxon>
        <taxon>Laterata</taxon>
        <taxon>Lacertibaenia</taxon>
        <taxon>Lacertidae</taxon>
        <taxon>Podarcis</taxon>
    </lineage>
</organism>
<evidence type="ECO:0000313" key="2">
    <source>
        <dbReference type="Proteomes" id="UP001178461"/>
    </source>
</evidence>
<protein>
    <submittedName>
        <fullName evidence="1">Uncharacterized protein</fullName>
    </submittedName>
</protein>
<keyword evidence="2" id="KW-1185">Reference proteome</keyword>
<dbReference type="EMBL" id="OX395131">
    <property type="protein sequence ID" value="CAI5776399.1"/>
    <property type="molecule type" value="Genomic_DNA"/>
</dbReference>
<gene>
    <name evidence="1" type="ORF">PODLI_1B026460</name>
</gene>
<accession>A0AA35KFK5</accession>
<proteinExistence type="predicted"/>
<evidence type="ECO:0000313" key="1">
    <source>
        <dbReference type="EMBL" id="CAI5776399.1"/>
    </source>
</evidence>
<dbReference type="AlphaFoldDB" id="A0AA35KFK5"/>
<reference evidence="1" key="1">
    <citation type="submission" date="2022-12" db="EMBL/GenBank/DDBJ databases">
        <authorList>
            <person name="Alioto T."/>
            <person name="Alioto T."/>
            <person name="Gomez Garrido J."/>
        </authorList>
    </citation>
    <scope>NUCLEOTIDE SEQUENCE</scope>
</reference>